<keyword evidence="1" id="KW-0472">Membrane</keyword>
<proteinExistence type="predicted"/>
<feature type="transmembrane region" description="Helical" evidence="1">
    <location>
        <begin position="88"/>
        <end position="108"/>
    </location>
</feature>
<accession>A0A1W6ZC93</accession>
<dbReference type="KEGG" id="bgm:CAL15_11885"/>
<evidence type="ECO:0000313" key="2">
    <source>
        <dbReference type="EMBL" id="ARP95013.1"/>
    </source>
</evidence>
<evidence type="ECO:0000313" key="3">
    <source>
        <dbReference type="Proteomes" id="UP000194161"/>
    </source>
</evidence>
<reference evidence="2 3" key="1">
    <citation type="submission" date="2017-05" db="EMBL/GenBank/DDBJ databases">
        <title>Complete and WGS of Bordetella genogroups.</title>
        <authorList>
            <person name="Spilker T."/>
            <person name="LiPuma J."/>
        </authorList>
    </citation>
    <scope>NUCLEOTIDE SEQUENCE [LARGE SCALE GENOMIC DNA]</scope>
    <source>
        <strain evidence="2 3">AU7206</strain>
    </source>
</reference>
<keyword evidence="3" id="KW-1185">Reference proteome</keyword>
<name>A0A1W6ZC93_9BORD</name>
<feature type="transmembrane region" description="Helical" evidence="1">
    <location>
        <begin position="14"/>
        <end position="36"/>
    </location>
</feature>
<keyword evidence="1" id="KW-1133">Transmembrane helix</keyword>
<dbReference type="AlphaFoldDB" id="A0A1W6ZC93"/>
<dbReference type="RefSeq" id="WP_086078779.1">
    <property type="nucleotide sequence ID" value="NZ_CP021111.1"/>
</dbReference>
<dbReference type="EMBL" id="CP021111">
    <property type="protein sequence ID" value="ARP95013.1"/>
    <property type="molecule type" value="Genomic_DNA"/>
</dbReference>
<sequence length="109" mass="12066">MNTTEPTGTDKRDLLLRLLPMSASLSGLCIAGVTLFRSNHRLAGLETIADDLLAICSFLFLIATYMSFWALRTRRERLTDKLATASDVLFFGALSLLVSVGFMMVYTIL</sequence>
<dbReference type="OrthoDB" id="582913at2"/>
<protein>
    <submittedName>
        <fullName evidence="2">Uncharacterized protein</fullName>
    </submittedName>
</protein>
<dbReference type="Proteomes" id="UP000194161">
    <property type="component" value="Chromosome"/>
</dbReference>
<gene>
    <name evidence="2" type="ORF">CAL15_11885</name>
</gene>
<organism evidence="2 3">
    <name type="scientific">Bordetella genomosp. 13</name>
    <dbReference type="NCBI Taxonomy" id="463040"/>
    <lineage>
        <taxon>Bacteria</taxon>
        <taxon>Pseudomonadati</taxon>
        <taxon>Pseudomonadota</taxon>
        <taxon>Betaproteobacteria</taxon>
        <taxon>Burkholderiales</taxon>
        <taxon>Alcaligenaceae</taxon>
        <taxon>Bordetella</taxon>
    </lineage>
</organism>
<evidence type="ECO:0000256" key="1">
    <source>
        <dbReference type="SAM" id="Phobius"/>
    </source>
</evidence>
<keyword evidence="1" id="KW-0812">Transmembrane</keyword>
<feature type="transmembrane region" description="Helical" evidence="1">
    <location>
        <begin position="48"/>
        <end position="68"/>
    </location>
</feature>